<reference evidence="1" key="1">
    <citation type="journal article" date="2021" name="Genome Biol. Evol.">
        <title>A High-Quality Reference Genome for a Parasitic Bivalve with Doubly Uniparental Inheritance (Bivalvia: Unionida).</title>
        <authorList>
            <person name="Smith C.H."/>
        </authorList>
    </citation>
    <scope>NUCLEOTIDE SEQUENCE</scope>
    <source>
        <strain evidence="1">CHS0354</strain>
    </source>
</reference>
<sequence>MLEQSPEKTSAIMVISDPNISKAAAATLKKYVYTFNEHALVQNLLQVLSTFLTTTVCANHQPFIKLVQYFLSLPNVNDLPPIAKLKDVSREELDNRTQDTDQALCGCLLNHAMNDLEFLPDSERADGHALHFKVALDMVHIKGNVTVEPGTNDEQPSYILPPLPIVPELQNIRDDNDTFVVTHSPPYKKANQMTMMTWMISCKMLFALV</sequence>
<dbReference type="EMBL" id="JAEAOA010002269">
    <property type="protein sequence ID" value="KAK3583369.1"/>
    <property type="molecule type" value="Genomic_DNA"/>
</dbReference>
<dbReference type="Proteomes" id="UP001195483">
    <property type="component" value="Unassembled WGS sequence"/>
</dbReference>
<evidence type="ECO:0000313" key="1">
    <source>
        <dbReference type="EMBL" id="KAK3583369.1"/>
    </source>
</evidence>
<dbReference type="AlphaFoldDB" id="A0AAE0S1H7"/>
<reference evidence="1" key="3">
    <citation type="submission" date="2023-05" db="EMBL/GenBank/DDBJ databases">
        <authorList>
            <person name="Smith C.H."/>
        </authorList>
    </citation>
    <scope>NUCLEOTIDE SEQUENCE</scope>
    <source>
        <strain evidence="1">CHS0354</strain>
        <tissue evidence="1">Mantle</tissue>
    </source>
</reference>
<protein>
    <submittedName>
        <fullName evidence="1">Uncharacterized protein</fullName>
    </submittedName>
</protein>
<evidence type="ECO:0000313" key="2">
    <source>
        <dbReference type="Proteomes" id="UP001195483"/>
    </source>
</evidence>
<keyword evidence="2" id="KW-1185">Reference proteome</keyword>
<name>A0AAE0S1H7_9BIVA</name>
<gene>
    <name evidence="1" type="ORF">CHS0354_038989</name>
</gene>
<comment type="caution">
    <text evidence="1">The sequence shown here is derived from an EMBL/GenBank/DDBJ whole genome shotgun (WGS) entry which is preliminary data.</text>
</comment>
<organism evidence="1 2">
    <name type="scientific">Potamilus streckersoni</name>
    <dbReference type="NCBI Taxonomy" id="2493646"/>
    <lineage>
        <taxon>Eukaryota</taxon>
        <taxon>Metazoa</taxon>
        <taxon>Spiralia</taxon>
        <taxon>Lophotrochozoa</taxon>
        <taxon>Mollusca</taxon>
        <taxon>Bivalvia</taxon>
        <taxon>Autobranchia</taxon>
        <taxon>Heteroconchia</taxon>
        <taxon>Palaeoheterodonta</taxon>
        <taxon>Unionida</taxon>
        <taxon>Unionoidea</taxon>
        <taxon>Unionidae</taxon>
        <taxon>Ambleminae</taxon>
        <taxon>Lampsilini</taxon>
        <taxon>Potamilus</taxon>
    </lineage>
</organism>
<proteinExistence type="predicted"/>
<accession>A0AAE0S1H7</accession>
<reference evidence="1" key="2">
    <citation type="journal article" date="2021" name="Genome Biol. Evol.">
        <title>Developing a high-quality reference genome for a parasitic bivalve with doubly uniparental inheritance (Bivalvia: Unionida).</title>
        <authorList>
            <person name="Smith C.H."/>
        </authorList>
    </citation>
    <scope>NUCLEOTIDE SEQUENCE</scope>
    <source>
        <strain evidence="1">CHS0354</strain>
        <tissue evidence="1">Mantle</tissue>
    </source>
</reference>
<feature type="non-terminal residue" evidence="1">
    <location>
        <position position="209"/>
    </location>
</feature>